<evidence type="ECO:0000313" key="3">
    <source>
        <dbReference type="EMBL" id="KAJ3747417.1"/>
    </source>
</evidence>
<protein>
    <recommendedName>
        <fullName evidence="2">PH domain-containing protein</fullName>
    </recommendedName>
</protein>
<dbReference type="PANTHER" id="PTHR38700:SF1">
    <property type="entry name" value="PH DOMAIN-CONTAINING PROTEIN"/>
    <property type="match status" value="1"/>
</dbReference>
<evidence type="ECO:0000256" key="1">
    <source>
        <dbReference type="SAM" id="MobiDB-lite"/>
    </source>
</evidence>
<dbReference type="Gene3D" id="3.10.20.90">
    <property type="entry name" value="Phosphatidylinositol 3-kinase Catalytic Subunit, Chain A, domain 1"/>
    <property type="match status" value="1"/>
</dbReference>
<feature type="region of interest" description="Disordered" evidence="1">
    <location>
        <begin position="854"/>
        <end position="876"/>
    </location>
</feature>
<feature type="compositionally biased region" description="Gly residues" evidence="1">
    <location>
        <begin position="316"/>
        <end position="325"/>
    </location>
</feature>
<dbReference type="SMART" id="SM00233">
    <property type="entry name" value="PH"/>
    <property type="match status" value="1"/>
</dbReference>
<dbReference type="Proteomes" id="UP001142393">
    <property type="component" value="Unassembled WGS sequence"/>
</dbReference>
<feature type="region of interest" description="Disordered" evidence="1">
    <location>
        <begin position="223"/>
        <end position="258"/>
    </location>
</feature>
<sequence>MPVLPHSSEDEEDYGKLCSRLSVVDEHSSPGDGLSDDLEFADVEGKFSPKPSSPIPIKSCNDEARMRSRSSSTSSGSSYSLEPTDWFSQIGHTSADFNVHSSPITSLPSSQTSMTDRYSLSCSSSSSGSDHSDHYLDPMDISHPYSHEYPLLSLPKFSLSLELPTYHSTEQLGEEEFSALRSSPCQAARERIHSPYHEETINMNALHVSDPLDEMAQFEPGSSASTIRASPLKNNPHIARTQKPTRSQSRRRRGALTAEMWIKGSNTGLYEEPAIDGGDYARGRSTSANGLSSGNAGGGGYSGRAYSTGGRSVNGSVGGFGSGGHGGDDGDDGNKRNRRFMPGSFAAFSNESDEDGGDESADEDDYGLPSGLPPRNRSRSDDDDVPLARSIPTALKAQQSIRMKDREARDKRRKEREARAIARSQQRLQQQAATTSSPPLSSSHDAPKSLRRPLESTSQTPPSPFPIDDLTKRLENVQTRGRPDSRSTPLSVGGAAGSEFVSPKDGPSAAPARTLRPMRSFHKPEPKKAKDDLNAHPLPTGAEAKLTRSTTRARARSTASREDHSGNNTFQVHTVPIPAPPDEPTTAKLERKRTVKTTADGTRSARTSTEHSRPPLPGPADVIARQNHAKATLTQQRIFIGDRQRFVVVEISHSTTAGDVVRMVEAQGALKEWRGTGGWMLFEIAQDFGMERPIRSFELLADIEASWNKDKLVNTFLLKLTSLASILSRSALPSSSPTHSGYIEWESKRGKWNKRYLMLKEHSLWLSKRDNGRDEIMLCSLSNFDAYQITRLVKAPKEFTFAVKSTDNLSFFENTADYLHIFSCKKDAGEKWMEKILLARSYILHQERNILSKASSKGHPKSLPPPQTGSTGLSRSLTKRAGPTLVNVNPANVFEPGSLLRG</sequence>
<feature type="compositionally biased region" description="Low complexity" evidence="1">
    <location>
        <begin position="421"/>
        <end position="443"/>
    </location>
</feature>
<feature type="compositionally biased region" description="Basic and acidic residues" evidence="1">
    <location>
        <begin position="445"/>
        <end position="454"/>
    </location>
</feature>
<reference evidence="3 4" key="1">
    <citation type="journal article" date="2023" name="Proc. Natl. Acad. Sci. U.S.A.">
        <title>A global phylogenomic analysis of the shiitake genus Lentinula.</title>
        <authorList>
            <person name="Sierra-Patev S."/>
            <person name="Min B."/>
            <person name="Naranjo-Ortiz M."/>
            <person name="Looney B."/>
            <person name="Konkel Z."/>
            <person name="Slot J.C."/>
            <person name="Sakamoto Y."/>
            <person name="Steenwyk J.L."/>
            <person name="Rokas A."/>
            <person name="Carro J."/>
            <person name="Camarero S."/>
            <person name="Ferreira P."/>
            <person name="Molpeceres G."/>
            <person name="Ruiz-Duenas F.J."/>
            <person name="Serrano A."/>
            <person name="Henrissat B."/>
            <person name="Drula E."/>
            <person name="Hughes K.W."/>
            <person name="Mata J.L."/>
            <person name="Ishikawa N.K."/>
            <person name="Vargas-Isla R."/>
            <person name="Ushijima S."/>
            <person name="Smith C.A."/>
            <person name="Donoghue J."/>
            <person name="Ahrendt S."/>
            <person name="Andreopoulos W."/>
            <person name="He G."/>
            <person name="LaButti K."/>
            <person name="Lipzen A."/>
            <person name="Ng V."/>
            <person name="Riley R."/>
            <person name="Sandor L."/>
            <person name="Barry K."/>
            <person name="Martinez A.T."/>
            <person name="Xiao Y."/>
            <person name="Gibbons J.G."/>
            <person name="Terashima K."/>
            <person name="Grigoriev I.V."/>
            <person name="Hibbett D."/>
        </authorList>
    </citation>
    <scope>NUCLEOTIDE SEQUENCE [LARGE SCALE GENOMIC DNA]</scope>
    <source>
        <strain evidence="3 4">TFB7810</strain>
    </source>
</reference>
<feature type="region of interest" description="Disordered" evidence="1">
    <location>
        <begin position="316"/>
        <end position="618"/>
    </location>
</feature>
<proteinExistence type="predicted"/>
<feature type="compositionally biased region" description="Basic and acidic residues" evidence="1">
    <location>
        <begin position="522"/>
        <end position="534"/>
    </location>
</feature>
<feature type="compositionally biased region" description="Basic and acidic residues" evidence="1">
    <location>
        <begin position="326"/>
        <end position="335"/>
    </location>
</feature>
<feature type="compositionally biased region" description="Low complexity" evidence="1">
    <location>
        <begin position="547"/>
        <end position="558"/>
    </location>
</feature>
<feature type="compositionally biased region" description="Basic and acidic residues" evidence="1">
    <location>
        <begin position="469"/>
        <end position="485"/>
    </location>
</feature>
<feature type="region of interest" description="Disordered" evidence="1">
    <location>
        <begin position="107"/>
        <end position="135"/>
    </location>
</feature>
<dbReference type="InterPro" id="IPR001849">
    <property type="entry name" value="PH_domain"/>
</dbReference>
<organism evidence="3 4">
    <name type="scientific">Lentinula detonsa</name>
    <dbReference type="NCBI Taxonomy" id="2804962"/>
    <lineage>
        <taxon>Eukaryota</taxon>
        <taxon>Fungi</taxon>
        <taxon>Dikarya</taxon>
        <taxon>Basidiomycota</taxon>
        <taxon>Agaricomycotina</taxon>
        <taxon>Agaricomycetes</taxon>
        <taxon>Agaricomycetidae</taxon>
        <taxon>Agaricales</taxon>
        <taxon>Marasmiineae</taxon>
        <taxon>Omphalotaceae</taxon>
        <taxon>Lentinula</taxon>
    </lineage>
</organism>
<dbReference type="InterPro" id="IPR011993">
    <property type="entry name" value="PH-like_dom_sf"/>
</dbReference>
<feature type="compositionally biased region" description="Polar residues" evidence="1">
    <location>
        <begin position="107"/>
        <end position="116"/>
    </location>
</feature>
<name>A0A9W8U0H1_9AGAR</name>
<gene>
    <name evidence="3" type="ORF">DFH05DRAFT_809181</name>
</gene>
<feature type="region of interest" description="Disordered" evidence="1">
    <location>
        <begin position="25"/>
        <end position="81"/>
    </location>
</feature>
<feature type="compositionally biased region" description="Polar residues" evidence="1">
    <location>
        <begin position="596"/>
        <end position="607"/>
    </location>
</feature>
<feature type="domain" description="PH" evidence="2">
    <location>
        <begin position="736"/>
        <end position="841"/>
    </location>
</feature>
<dbReference type="EMBL" id="JANVFU010000003">
    <property type="protein sequence ID" value="KAJ3747417.1"/>
    <property type="molecule type" value="Genomic_DNA"/>
</dbReference>
<evidence type="ECO:0000259" key="2">
    <source>
        <dbReference type="PROSITE" id="PS50003"/>
    </source>
</evidence>
<evidence type="ECO:0000313" key="4">
    <source>
        <dbReference type="Proteomes" id="UP001142393"/>
    </source>
</evidence>
<comment type="caution">
    <text evidence="3">The sequence shown here is derived from an EMBL/GenBank/DDBJ whole genome shotgun (WGS) entry which is preliminary data.</text>
</comment>
<dbReference type="SUPFAM" id="SSF54236">
    <property type="entry name" value="Ubiquitin-like"/>
    <property type="match status" value="1"/>
</dbReference>
<dbReference type="PROSITE" id="PS50003">
    <property type="entry name" value="PH_DOMAIN"/>
    <property type="match status" value="1"/>
</dbReference>
<dbReference type="SUPFAM" id="SSF50729">
    <property type="entry name" value="PH domain-like"/>
    <property type="match status" value="1"/>
</dbReference>
<feature type="compositionally biased region" description="Basic and acidic residues" evidence="1">
    <location>
        <begin position="402"/>
        <end position="420"/>
    </location>
</feature>
<accession>A0A9W8U0H1</accession>
<dbReference type="CDD" id="cd00821">
    <property type="entry name" value="PH"/>
    <property type="match status" value="1"/>
</dbReference>
<dbReference type="InterPro" id="IPR029071">
    <property type="entry name" value="Ubiquitin-like_domsf"/>
</dbReference>
<dbReference type="Pfam" id="PF21989">
    <property type="entry name" value="RA_2"/>
    <property type="match status" value="1"/>
</dbReference>
<dbReference type="PANTHER" id="PTHR38700">
    <property type="entry name" value="YALI0E22418P"/>
    <property type="match status" value="1"/>
</dbReference>
<feature type="compositionally biased region" description="Low complexity" evidence="1">
    <location>
        <begin position="118"/>
        <end position="129"/>
    </location>
</feature>
<keyword evidence="4" id="KW-1185">Reference proteome</keyword>
<feature type="compositionally biased region" description="Low complexity" evidence="1">
    <location>
        <begin position="69"/>
        <end position="80"/>
    </location>
</feature>
<dbReference type="AlphaFoldDB" id="A0A9W8U0H1"/>
<dbReference type="Gene3D" id="2.30.29.30">
    <property type="entry name" value="Pleckstrin-homology domain (PH domain)/Phosphotyrosine-binding domain (PTB)"/>
    <property type="match status" value="1"/>
</dbReference>
<feature type="compositionally biased region" description="Acidic residues" evidence="1">
    <location>
        <begin position="351"/>
        <end position="366"/>
    </location>
</feature>